<name>A0A1X0SG35_RHIZD</name>
<sequence>MWVLVVEGESIQSDGTFIQHVRATPDVATIGNVRKYANEHLTKCVQLLQSMINKLCDRYLVRKVYISPRCSAPMPLSKRDEKVDSQLKTDMLSHCAGMMQDLLHRLCTNMKPIRLVIIDCAGLSTNFGDTQCFFNTHKQVVEIVVDIEFSFDMFSRFNILNGNGVSSKFNCRVGLQKRRRRLITN</sequence>
<proteinExistence type="predicted"/>
<dbReference type="VEuPathDB" id="FungiDB:BCV72DRAFT_204860"/>
<organism evidence="1 2">
    <name type="scientific">Rhizopus microsporus</name>
    <dbReference type="NCBI Taxonomy" id="58291"/>
    <lineage>
        <taxon>Eukaryota</taxon>
        <taxon>Fungi</taxon>
        <taxon>Fungi incertae sedis</taxon>
        <taxon>Mucoromycota</taxon>
        <taxon>Mucoromycotina</taxon>
        <taxon>Mucoromycetes</taxon>
        <taxon>Mucorales</taxon>
        <taxon>Mucorineae</taxon>
        <taxon>Rhizopodaceae</taxon>
        <taxon>Rhizopus</taxon>
    </lineage>
</organism>
<evidence type="ECO:0000313" key="1">
    <source>
        <dbReference type="EMBL" id="ORE23223.1"/>
    </source>
</evidence>
<protein>
    <submittedName>
        <fullName evidence="1">Uncharacterized protein</fullName>
    </submittedName>
</protein>
<evidence type="ECO:0000313" key="2">
    <source>
        <dbReference type="Proteomes" id="UP000242381"/>
    </source>
</evidence>
<reference evidence="1 2" key="1">
    <citation type="journal article" date="2016" name="Proc. Natl. Acad. Sci. U.S.A.">
        <title>Lipid metabolic changes in an early divergent fungus govern the establishment of a mutualistic symbiosis with endobacteria.</title>
        <authorList>
            <person name="Lastovetsky O.A."/>
            <person name="Gaspar M.L."/>
            <person name="Mondo S.J."/>
            <person name="LaButti K.M."/>
            <person name="Sandor L."/>
            <person name="Grigoriev I.V."/>
            <person name="Henry S.A."/>
            <person name="Pawlowska T.E."/>
        </authorList>
    </citation>
    <scope>NUCLEOTIDE SEQUENCE [LARGE SCALE GENOMIC DNA]</scope>
    <source>
        <strain evidence="1 2">ATCC 11559</strain>
    </source>
</reference>
<accession>A0A1X0SG35</accession>
<dbReference type="EMBL" id="KV921259">
    <property type="protein sequence ID" value="ORE23223.1"/>
    <property type="molecule type" value="Genomic_DNA"/>
</dbReference>
<dbReference type="Proteomes" id="UP000242381">
    <property type="component" value="Unassembled WGS sequence"/>
</dbReference>
<gene>
    <name evidence="1" type="ORF">BCV71DRAFT_230625</name>
</gene>
<dbReference type="AlphaFoldDB" id="A0A1X0SG35"/>